<name>A0A4S2MH94_9PEZI</name>
<dbReference type="Pfam" id="PF13923">
    <property type="entry name" value="zf-C3HC4_2"/>
    <property type="match status" value="1"/>
</dbReference>
<feature type="compositionally biased region" description="Pro residues" evidence="5">
    <location>
        <begin position="185"/>
        <end position="194"/>
    </location>
</feature>
<gene>
    <name evidence="7" type="ORF">EX30DRAFT_391300</name>
</gene>
<evidence type="ECO:0000256" key="5">
    <source>
        <dbReference type="SAM" id="MobiDB-lite"/>
    </source>
</evidence>
<feature type="compositionally biased region" description="Basic and acidic residues" evidence="5">
    <location>
        <begin position="604"/>
        <end position="615"/>
    </location>
</feature>
<dbReference type="InterPro" id="IPR013083">
    <property type="entry name" value="Znf_RING/FYVE/PHD"/>
</dbReference>
<dbReference type="InParanoid" id="A0A4S2MH94"/>
<dbReference type="STRING" id="341454.A0A4S2MH94"/>
<evidence type="ECO:0000313" key="8">
    <source>
        <dbReference type="Proteomes" id="UP000298138"/>
    </source>
</evidence>
<keyword evidence="3" id="KW-0862">Zinc</keyword>
<dbReference type="AlphaFoldDB" id="A0A4S2MH94"/>
<dbReference type="InterPro" id="IPR051051">
    <property type="entry name" value="E3_ubiq-ligase_TRIM/RNF"/>
</dbReference>
<feature type="region of interest" description="Disordered" evidence="5">
    <location>
        <begin position="153"/>
        <end position="223"/>
    </location>
</feature>
<dbReference type="InterPro" id="IPR043145">
    <property type="entry name" value="Znf_ZZ_sf"/>
</dbReference>
<evidence type="ECO:0000313" key="7">
    <source>
        <dbReference type="EMBL" id="TGZ76216.1"/>
    </source>
</evidence>
<keyword evidence="8" id="KW-1185">Reference proteome</keyword>
<proteinExistence type="predicted"/>
<accession>A0A4S2MH94</accession>
<dbReference type="InterPro" id="IPR001841">
    <property type="entry name" value="Znf_RING"/>
</dbReference>
<protein>
    <recommendedName>
        <fullName evidence="6">RING-type domain-containing protein</fullName>
    </recommendedName>
</protein>
<dbReference type="OrthoDB" id="1305878at2759"/>
<evidence type="ECO:0000256" key="1">
    <source>
        <dbReference type="ARBA" id="ARBA00022723"/>
    </source>
</evidence>
<evidence type="ECO:0000256" key="2">
    <source>
        <dbReference type="ARBA" id="ARBA00022771"/>
    </source>
</evidence>
<dbReference type="PANTHER" id="PTHR25465">
    <property type="entry name" value="B-BOX DOMAIN CONTAINING"/>
    <property type="match status" value="1"/>
</dbReference>
<keyword evidence="1" id="KW-0479">Metal-binding</keyword>
<dbReference type="SUPFAM" id="SSF57850">
    <property type="entry name" value="RING/U-box"/>
    <property type="match status" value="2"/>
</dbReference>
<evidence type="ECO:0000256" key="3">
    <source>
        <dbReference type="ARBA" id="ARBA00022833"/>
    </source>
</evidence>
<dbReference type="EMBL" id="ML220196">
    <property type="protein sequence ID" value="TGZ76216.1"/>
    <property type="molecule type" value="Genomic_DNA"/>
</dbReference>
<evidence type="ECO:0000259" key="6">
    <source>
        <dbReference type="PROSITE" id="PS50089"/>
    </source>
</evidence>
<dbReference type="Gene3D" id="3.30.40.10">
    <property type="entry name" value="Zinc/RING finger domain, C3HC4 (zinc finger)"/>
    <property type="match status" value="1"/>
</dbReference>
<dbReference type="PROSITE" id="PS50089">
    <property type="entry name" value="ZF_RING_2"/>
    <property type="match status" value="1"/>
</dbReference>
<feature type="compositionally biased region" description="Pro residues" evidence="5">
    <location>
        <begin position="212"/>
        <end position="221"/>
    </location>
</feature>
<sequence length="646" mass="70995">MKTGNGGNGNGGEGRRMTQAEELLERELTCSICTDLLFDPITLLSCLHTNCGSCAKKWFSRSSSSTSIPCATPKLQSCPVCRKRVRGWTQSSLVASLLDGFLALHPERRRTQEEVRVLREVWAPGMELLEDGRSEDNKEDGEAGRRRMQMVVYQRARPPSRTISTSPISPSFHPRRRASTSTPSTPRPSSPSLPPIQRRISRTPSPRDPPDPEAPPLPPPTSVLEILHRGINPIIITCDSCSTRLDNSVHHECAICPLFHLCLRCSRTTPHPHPLHRQKLNSIWPRRNLITGIFCDVCDAWCDEDRNEKSRLGSAFFHCQSCNGGNWAYCLRCVQRGWSCTHELVLWSNDRRRDVLESPLLKGNPAAIPTIPMLRRLGYRPWEPINPSSTSSSSSSSSTTTSTTTISTPSPSPPTPPPPTPSQSCTLCHLPIPPTSTHLHCFLCPDSSPALCTTCYYNLHRTFPDHNRALHRFLECARGHALAVLVAPGREVRHRAVGAVVCRPRLPEWVAGRGRRAVAVRACWMEEGNQAGGIRMGREGEVERSAMGGGGDGLGQRAWGFGQWLCFPVGAEVWDVVRVFGREGDDPGAAVEVGGGGSAQNGEYGDRQEYEHEQGDSQAAVGGGGWCWGSFAGTVGLFPEECVRFV</sequence>
<feature type="compositionally biased region" description="Low complexity" evidence="5">
    <location>
        <begin position="195"/>
        <end position="204"/>
    </location>
</feature>
<dbReference type="Gene3D" id="3.30.60.90">
    <property type="match status" value="1"/>
</dbReference>
<organism evidence="7 8">
    <name type="scientific">Ascodesmis nigricans</name>
    <dbReference type="NCBI Taxonomy" id="341454"/>
    <lineage>
        <taxon>Eukaryota</taxon>
        <taxon>Fungi</taxon>
        <taxon>Dikarya</taxon>
        <taxon>Ascomycota</taxon>
        <taxon>Pezizomycotina</taxon>
        <taxon>Pezizomycetes</taxon>
        <taxon>Pezizales</taxon>
        <taxon>Ascodesmidaceae</taxon>
        <taxon>Ascodesmis</taxon>
    </lineage>
</organism>
<feature type="domain" description="RING-type" evidence="6">
    <location>
        <begin position="30"/>
        <end position="82"/>
    </location>
</feature>
<keyword evidence="2 4" id="KW-0863">Zinc-finger</keyword>
<feature type="region of interest" description="Disordered" evidence="5">
    <location>
        <begin position="588"/>
        <end position="615"/>
    </location>
</feature>
<feature type="region of interest" description="Disordered" evidence="5">
    <location>
        <begin position="386"/>
        <end position="420"/>
    </location>
</feature>
<dbReference type="GO" id="GO:0008270">
    <property type="term" value="F:zinc ion binding"/>
    <property type="evidence" value="ECO:0007669"/>
    <property type="project" value="UniProtKB-KW"/>
</dbReference>
<reference evidence="7 8" key="1">
    <citation type="submission" date="2019-04" db="EMBL/GenBank/DDBJ databases">
        <title>Comparative genomics and transcriptomics to analyze fruiting body development in filamentous ascomycetes.</title>
        <authorList>
            <consortium name="DOE Joint Genome Institute"/>
            <person name="Lutkenhaus R."/>
            <person name="Traeger S."/>
            <person name="Breuer J."/>
            <person name="Kuo A."/>
            <person name="Lipzen A."/>
            <person name="Pangilinan J."/>
            <person name="Dilworth D."/>
            <person name="Sandor L."/>
            <person name="Poggeler S."/>
            <person name="Barry K."/>
            <person name="Grigoriev I.V."/>
            <person name="Nowrousian M."/>
        </authorList>
    </citation>
    <scope>NUCLEOTIDE SEQUENCE [LARGE SCALE GENOMIC DNA]</scope>
    <source>
        <strain evidence="7 8">CBS 389.68</strain>
    </source>
</reference>
<feature type="compositionally biased region" description="Low complexity" evidence="5">
    <location>
        <begin position="157"/>
        <end position="171"/>
    </location>
</feature>
<feature type="compositionally biased region" description="Pro residues" evidence="5">
    <location>
        <begin position="410"/>
        <end position="420"/>
    </location>
</feature>
<dbReference type="Proteomes" id="UP000298138">
    <property type="component" value="Unassembled WGS sequence"/>
</dbReference>
<feature type="compositionally biased region" description="Low complexity" evidence="5">
    <location>
        <begin position="387"/>
        <end position="409"/>
    </location>
</feature>
<evidence type="ECO:0000256" key="4">
    <source>
        <dbReference type="PROSITE-ProRule" id="PRU00175"/>
    </source>
</evidence>